<proteinExistence type="predicted"/>
<sequence>MKTLGGGANRALGGAVVGDVRRRVATFGDGAPTEDASPLDSATRLAVLGRGGRPMSGDRAHRASSWEMARGGGDTRASGGAAVRDGRQRREMVGAGTVPEDREVVRSRMVEKKGGLRNCMKKLGVKGMWIRYLSLDPLRQEDREIPLPISCDCKIVGIAFEPSRYRIKIVVIESGPRAHDGAHDESVDYLFAQCVFIKFIMVMGLEDVQKWELGDDVHAAWDRRKGRYGVLNWSIGLAELVAYWWTIWKARNNLFFRDIQFVPVLAVQRLKQLLSVWKDLL</sequence>
<dbReference type="AlphaFoldDB" id="A0A6V7PHD1"/>
<evidence type="ECO:0000313" key="1">
    <source>
        <dbReference type="EMBL" id="CAD1830280.1"/>
    </source>
</evidence>
<gene>
    <name evidence="1" type="ORF">CB5_LOCUS13491</name>
</gene>
<reference evidence="1" key="1">
    <citation type="submission" date="2020-07" db="EMBL/GenBank/DDBJ databases">
        <authorList>
            <person name="Lin J."/>
        </authorList>
    </citation>
    <scope>NUCLEOTIDE SEQUENCE</scope>
</reference>
<protein>
    <submittedName>
        <fullName evidence="1">Uncharacterized protein</fullName>
    </submittedName>
</protein>
<dbReference type="EMBL" id="LR862148">
    <property type="protein sequence ID" value="CAD1830280.1"/>
    <property type="molecule type" value="Genomic_DNA"/>
</dbReference>
<accession>A0A6V7PHD1</accession>
<organism evidence="1">
    <name type="scientific">Ananas comosus var. bracteatus</name>
    <name type="common">red pineapple</name>
    <dbReference type="NCBI Taxonomy" id="296719"/>
    <lineage>
        <taxon>Eukaryota</taxon>
        <taxon>Viridiplantae</taxon>
        <taxon>Streptophyta</taxon>
        <taxon>Embryophyta</taxon>
        <taxon>Tracheophyta</taxon>
        <taxon>Spermatophyta</taxon>
        <taxon>Magnoliopsida</taxon>
        <taxon>Liliopsida</taxon>
        <taxon>Poales</taxon>
        <taxon>Bromeliaceae</taxon>
        <taxon>Bromelioideae</taxon>
        <taxon>Ananas</taxon>
    </lineage>
</organism>
<name>A0A6V7PHD1_ANACO</name>